<comment type="caution">
    <text evidence="2">The sequence shown here is derived from an EMBL/GenBank/DDBJ whole genome shotgun (WGS) entry which is preliminary data.</text>
</comment>
<name>A0A841Q4E6_9BACI</name>
<dbReference type="RefSeq" id="WP_174495634.1">
    <property type="nucleotide sequence ID" value="NZ_CADDWK010000004.1"/>
</dbReference>
<accession>A0A841Q4E6</accession>
<dbReference type="EMBL" id="JACHGH010000004">
    <property type="protein sequence ID" value="MBB6453265.1"/>
    <property type="molecule type" value="Genomic_DNA"/>
</dbReference>
<reference evidence="2 3" key="1">
    <citation type="submission" date="2020-08" db="EMBL/GenBank/DDBJ databases">
        <title>Genomic Encyclopedia of Type Strains, Phase IV (KMG-IV): sequencing the most valuable type-strain genomes for metagenomic binning, comparative biology and taxonomic classification.</title>
        <authorList>
            <person name="Goeker M."/>
        </authorList>
    </citation>
    <scope>NUCLEOTIDE SEQUENCE [LARGE SCALE GENOMIC DNA]</scope>
    <source>
        <strain evidence="2 3">DSM 19612</strain>
    </source>
</reference>
<evidence type="ECO:0000256" key="1">
    <source>
        <dbReference type="SAM" id="Phobius"/>
    </source>
</evidence>
<protein>
    <submittedName>
        <fullName evidence="2">Uncharacterized protein</fullName>
    </submittedName>
</protein>
<evidence type="ECO:0000313" key="2">
    <source>
        <dbReference type="EMBL" id="MBB6453265.1"/>
    </source>
</evidence>
<keyword evidence="3" id="KW-1185">Reference proteome</keyword>
<proteinExistence type="predicted"/>
<feature type="transmembrane region" description="Helical" evidence="1">
    <location>
        <begin position="40"/>
        <end position="58"/>
    </location>
</feature>
<gene>
    <name evidence="2" type="ORF">HNQ94_001713</name>
</gene>
<keyword evidence="1" id="KW-0812">Transmembrane</keyword>
<organism evidence="2 3">
    <name type="scientific">Salirhabdus euzebyi</name>
    <dbReference type="NCBI Taxonomy" id="394506"/>
    <lineage>
        <taxon>Bacteria</taxon>
        <taxon>Bacillati</taxon>
        <taxon>Bacillota</taxon>
        <taxon>Bacilli</taxon>
        <taxon>Bacillales</taxon>
        <taxon>Bacillaceae</taxon>
        <taxon>Salirhabdus</taxon>
    </lineage>
</organism>
<keyword evidence="1" id="KW-0472">Membrane</keyword>
<dbReference type="AlphaFoldDB" id="A0A841Q4E6"/>
<keyword evidence="1" id="KW-1133">Transmembrane helix</keyword>
<evidence type="ECO:0000313" key="3">
    <source>
        <dbReference type="Proteomes" id="UP000581688"/>
    </source>
</evidence>
<sequence>MSDFNLKGFDSIKVDKKLISETSDKILKQSVRKKSNRAKSVWIAAASVIIAFGTYFLFQNGGSIDQASPSDKGPVVTEDGGINIPAIKIPENNVSADMIGLIVYNGKIYTQTDTEIDQTAAKNLIGEKLGTTKATIDEWSSQDEYAVEFASTIGVVDVYTVQGYDKDFRIMAYGERHGEIFSEFYDCLNGITIHNGKDLFGKLNLVGNVTKAEYRSHDDWYYSVDNFRPLDDEKLVHAFIDQLNETTPHPYDQVEEDLGEFRNDEHYRELTLHLEDGSRVRLVVIKDGYVRYGFSSVYFKMEQEVFTQLWDSMTIH</sequence>
<dbReference type="Proteomes" id="UP000581688">
    <property type="component" value="Unassembled WGS sequence"/>
</dbReference>